<evidence type="ECO:0000313" key="2">
    <source>
        <dbReference type="Proteomes" id="UP001162501"/>
    </source>
</evidence>
<proteinExistence type="predicted"/>
<protein>
    <submittedName>
        <fullName evidence="1">Uncharacterized protein</fullName>
    </submittedName>
</protein>
<name>A0ACB1KDJ1_RANTA</name>
<gene>
    <name evidence="1" type="ORF">MRATA1EN22A_LOCUS28658</name>
</gene>
<dbReference type="EMBL" id="CATOBB020000102">
    <property type="protein sequence ID" value="CAM9117565.1"/>
    <property type="molecule type" value="Genomic_DNA"/>
</dbReference>
<organism evidence="1 2">
    <name type="scientific">Rangifer tarandus platyrhynchus</name>
    <name type="common">Svalbard reindeer</name>
    <dbReference type="NCBI Taxonomy" id="3082113"/>
    <lineage>
        <taxon>Eukaryota</taxon>
        <taxon>Metazoa</taxon>
        <taxon>Chordata</taxon>
        <taxon>Craniata</taxon>
        <taxon>Vertebrata</taxon>
        <taxon>Euteleostomi</taxon>
        <taxon>Mammalia</taxon>
        <taxon>Eutheria</taxon>
        <taxon>Laurasiatheria</taxon>
        <taxon>Artiodactyla</taxon>
        <taxon>Ruminantia</taxon>
        <taxon>Pecora</taxon>
        <taxon>Cervidae</taxon>
        <taxon>Odocoileinae</taxon>
        <taxon>Rangifer</taxon>
    </lineage>
</organism>
<sequence>MYLSSSLVAGKAVPGRHICRWACSDWRTPLPDPNSPRGITFSVLLCPGGLVLHTVATSISCAFTHIHHHAPAPSFHPYLNHLSFLFSRAIFLALCWPSALGWEHCPYSACLWGPRPPRASLCFGC</sequence>
<evidence type="ECO:0000313" key="1">
    <source>
        <dbReference type="EMBL" id="CAM9117565.1"/>
    </source>
</evidence>
<dbReference type="Proteomes" id="UP001162501">
    <property type="component" value="Unassembled WGS sequence"/>
</dbReference>
<comment type="caution">
    <text evidence="1">The sequence shown here is derived from an EMBL/GenBank/DDBJ whole genome shotgun (WGS) entry which is preliminary data.</text>
</comment>
<accession>A0ACB1KDJ1</accession>
<reference evidence="1" key="1">
    <citation type="submission" date="2025-03" db="EMBL/GenBank/DDBJ databases">
        <authorList>
            <consortium name="ELIXIR-Norway"/>
            <consortium name="Elixir Norway"/>
        </authorList>
    </citation>
    <scope>NUCLEOTIDE SEQUENCE</scope>
</reference>